<dbReference type="PANTHER" id="PTHR42734:SF17">
    <property type="entry name" value="METAL TRANSPORT SYSTEM ATP-BINDING PROTEIN TM_0124-RELATED"/>
    <property type="match status" value="1"/>
</dbReference>
<evidence type="ECO:0000256" key="1">
    <source>
        <dbReference type="ARBA" id="ARBA00005417"/>
    </source>
</evidence>
<reference evidence="6 7" key="1">
    <citation type="journal article" date="2011" name="J. Bacteriol.">
        <title>Genome sequence of the mercury-methylating and pleomorphic Desulfovibrio africanus Strain Walvis Bay.</title>
        <authorList>
            <person name="Brown S.D."/>
            <person name="Wall J.D."/>
            <person name="Kucken A.M."/>
            <person name="Gilmour C.C."/>
            <person name="Podar M."/>
            <person name="Brandt C.C."/>
            <person name="Teshima H."/>
            <person name="Detter J.C."/>
            <person name="Han C.S."/>
            <person name="Land M.L."/>
            <person name="Lucas S."/>
            <person name="Han J."/>
            <person name="Pennacchio L."/>
            <person name="Nolan M."/>
            <person name="Pitluck S."/>
            <person name="Woyke T."/>
            <person name="Goodwin L."/>
            <person name="Palumbo A.V."/>
            <person name="Elias D.A."/>
        </authorList>
    </citation>
    <scope>NUCLEOTIDE SEQUENCE [LARGE SCALE GENOMIC DNA]</scope>
    <source>
        <strain evidence="6 7">Walvis Bay</strain>
    </source>
</reference>
<evidence type="ECO:0000313" key="6">
    <source>
        <dbReference type="EMBL" id="EGJ49406.1"/>
    </source>
</evidence>
<dbReference type="GO" id="GO:0005524">
    <property type="term" value="F:ATP binding"/>
    <property type="evidence" value="ECO:0007669"/>
    <property type="project" value="UniProtKB-KW"/>
</dbReference>
<gene>
    <name evidence="6" type="ORF">Desaf_1063</name>
</gene>
<dbReference type="InterPro" id="IPR050153">
    <property type="entry name" value="Metal_Ion_Import_ABC"/>
</dbReference>
<dbReference type="InterPro" id="IPR027417">
    <property type="entry name" value="P-loop_NTPase"/>
</dbReference>
<dbReference type="Gene3D" id="3.40.50.300">
    <property type="entry name" value="P-loop containing nucleotide triphosphate hydrolases"/>
    <property type="match status" value="1"/>
</dbReference>
<organism evidence="6 7">
    <name type="scientific">Desulfocurvibacter africanus subsp. africanus str. Walvis Bay</name>
    <dbReference type="NCBI Taxonomy" id="690850"/>
    <lineage>
        <taxon>Bacteria</taxon>
        <taxon>Pseudomonadati</taxon>
        <taxon>Thermodesulfobacteriota</taxon>
        <taxon>Desulfovibrionia</taxon>
        <taxon>Desulfovibrionales</taxon>
        <taxon>Desulfovibrionaceae</taxon>
        <taxon>Desulfocurvibacter</taxon>
    </lineage>
</organism>
<dbReference type="RefSeq" id="WP_014259219.1">
    <property type="nucleotide sequence ID" value="NC_016629.1"/>
</dbReference>
<evidence type="ECO:0000313" key="7">
    <source>
        <dbReference type="Proteomes" id="UP000007844"/>
    </source>
</evidence>
<proteinExistence type="inferred from homology"/>
<dbReference type="PROSITE" id="PS50893">
    <property type="entry name" value="ABC_TRANSPORTER_2"/>
    <property type="match status" value="1"/>
</dbReference>
<feature type="domain" description="ABC transporter" evidence="5">
    <location>
        <begin position="13"/>
        <end position="250"/>
    </location>
</feature>
<dbReference type="GO" id="GO:0016887">
    <property type="term" value="F:ATP hydrolysis activity"/>
    <property type="evidence" value="ECO:0007669"/>
    <property type="project" value="InterPro"/>
</dbReference>
<accession>F3YX18</accession>
<keyword evidence="2" id="KW-0813">Transport</keyword>
<keyword evidence="7" id="KW-1185">Reference proteome</keyword>
<dbReference type="eggNOG" id="COG1121">
    <property type="taxonomic scope" value="Bacteria"/>
</dbReference>
<comment type="similarity">
    <text evidence="1">Belongs to the ABC transporter superfamily.</text>
</comment>
<dbReference type="SUPFAM" id="SSF52540">
    <property type="entry name" value="P-loop containing nucleoside triphosphate hydrolases"/>
    <property type="match status" value="1"/>
</dbReference>
<dbReference type="Pfam" id="PF00005">
    <property type="entry name" value="ABC_tran"/>
    <property type="match status" value="1"/>
</dbReference>
<dbReference type="InterPro" id="IPR003439">
    <property type="entry name" value="ABC_transporter-like_ATP-bd"/>
</dbReference>
<dbReference type="PROSITE" id="PS00211">
    <property type="entry name" value="ABC_TRANSPORTER_1"/>
    <property type="match status" value="1"/>
</dbReference>
<keyword evidence="4" id="KW-0067">ATP-binding</keyword>
<dbReference type="Proteomes" id="UP000007844">
    <property type="component" value="Chromosome"/>
</dbReference>
<dbReference type="KEGG" id="daf:Desaf_1063"/>
<dbReference type="AlphaFoldDB" id="F3YX18"/>
<evidence type="ECO:0000256" key="2">
    <source>
        <dbReference type="ARBA" id="ARBA00022448"/>
    </source>
</evidence>
<dbReference type="InterPro" id="IPR003593">
    <property type="entry name" value="AAA+_ATPase"/>
</dbReference>
<keyword evidence="3" id="KW-0547">Nucleotide-binding</keyword>
<dbReference type="CDD" id="cd03235">
    <property type="entry name" value="ABC_Metallic_Cations"/>
    <property type="match status" value="1"/>
</dbReference>
<sequence>MVTAGKDRGEIIAQLQGVDFSYGANKVLEGVDLTVRRGDYLAVLGPNGGGKTTLVKLILGLIRPDAGQVRVFNAPPAQTRGSIGYVPQYTNIRPDFPVSALDVVLMGLATARSFGLRVSSAERDRAMEALTLVDMTDCADRRIGALSGGQRQRVFIARALASGPDLLLMDEPTASVDAHARFCFYELLAELSDRVSVVVVSHDLSIVASRVTAIACVNKRLHYHPGPELTTAMLELMYGGHDGHKCPVMAFAHGLPGIMVPPHGKRHV</sequence>
<name>F3YX18_DESAF</name>
<evidence type="ECO:0000256" key="4">
    <source>
        <dbReference type="ARBA" id="ARBA00022840"/>
    </source>
</evidence>
<dbReference type="PANTHER" id="PTHR42734">
    <property type="entry name" value="METAL TRANSPORT SYSTEM ATP-BINDING PROTEIN TM_0124-RELATED"/>
    <property type="match status" value="1"/>
</dbReference>
<dbReference type="STRING" id="690850.Desaf_1063"/>
<protein>
    <submittedName>
        <fullName evidence="6">Phosphonate-transporting ATPase</fullName>
    </submittedName>
</protein>
<evidence type="ECO:0000259" key="5">
    <source>
        <dbReference type="PROSITE" id="PS50893"/>
    </source>
</evidence>
<dbReference type="HOGENOM" id="CLU_000604_1_11_7"/>
<evidence type="ECO:0000256" key="3">
    <source>
        <dbReference type="ARBA" id="ARBA00022741"/>
    </source>
</evidence>
<dbReference type="InterPro" id="IPR017871">
    <property type="entry name" value="ABC_transporter-like_CS"/>
</dbReference>
<dbReference type="SMART" id="SM00382">
    <property type="entry name" value="AAA"/>
    <property type="match status" value="1"/>
</dbReference>
<dbReference type="EMBL" id="CP003221">
    <property type="protein sequence ID" value="EGJ49406.1"/>
    <property type="molecule type" value="Genomic_DNA"/>
</dbReference>